<name>A0A0A9W9B0_LYGHE</name>
<accession>A0A0A9W9B0</accession>
<reference evidence="2" key="1">
    <citation type="journal article" date="2014" name="PLoS ONE">
        <title>Transcriptome-Based Identification of ABC Transporters in the Western Tarnished Plant Bug Lygus hesperus.</title>
        <authorList>
            <person name="Hull J.J."/>
            <person name="Chaney K."/>
            <person name="Geib S.M."/>
            <person name="Fabrick J.A."/>
            <person name="Brent C.S."/>
            <person name="Walsh D."/>
            <person name="Lavine L.C."/>
        </authorList>
    </citation>
    <scope>NUCLEOTIDE SEQUENCE</scope>
</reference>
<feature type="signal peptide" evidence="1">
    <location>
        <begin position="1"/>
        <end position="19"/>
    </location>
</feature>
<reference evidence="2" key="2">
    <citation type="submission" date="2014-07" db="EMBL/GenBank/DDBJ databases">
        <authorList>
            <person name="Hull J."/>
        </authorList>
    </citation>
    <scope>NUCLEOTIDE SEQUENCE</scope>
</reference>
<keyword evidence="1" id="KW-0732">Signal</keyword>
<protein>
    <recommendedName>
        <fullName evidence="3">Secreted protein</fullName>
    </recommendedName>
</protein>
<dbReference type="EMBL" id="GBHO01038577">
    <property type="protein sequence ID" value="JAG05027.1"/>
    <property type="molecule type" value="Transcribed_RNA"/>
</dbReference>
<feature type="non-terminal residue" evidence="2">
    <location>
        <position position="249"/>
    </location>
</feature>
<evidence type="ECO:0000313" key="2">
    <source>
        <dbReference type="EMBL" id="JAG05027.1"/>
    </source>
</evidence>
<gene>
    <name evidence="2" type="ORF">CM83_4773</name>
</gene>
<organism evidence="2">
    <name type="scientific">Lygus hesperus</name>
    <name type="common">Western plant bug</name>
    <dbReference type="NCBI Taxonomy" id="30085"/>
    <lineage>
        <taxon>Eukaryota</taxon>
        <taxon>Metazoa</taxon>
        <taxon>Ecdysozoa</taxon>
        <taxon>Arthropoda</taxon>
        <taxon>Hexapoda</taxon>
        <taxon>Insecta</taxon>
        <taxon>Pterygota</taxon>
        <taxon>Neoptera</taxon>
        <taxon>Paraneoptera</taxon>
        <taxon>Hemiptera</taxon>
        <taxon>Heteroptera</taxon>
        <taxon>Panheteroptera</taxon>
        <taxon>Cimicomorpha</taxon>
        <taxon>Miridae</taxon>
        <taxon>Mirini</taxon>
        <taxon>Lygus</taxon>
    </lineage>
</organism>
<sequence length="249" mass="29123">MIMFHAFVFTMLVIPSTRSDPEDTQEECKITDPTIYNFNVEVPENKEQIPDKWFKNHPSYLNHTKLSFSEFIGKEFTKFLAAVASRVPNYLKIPNLLLNPVSSASTNATKGEIWILREILAQPYNITVYSDWTGENLVVKFLLDLSGLTLRYHVKSTIPKLDGPVEWRLIEGSYLITKMRISPRGKCPIKFEENEVETVFTHTRYSRGRPEQLWHLTVLMKCYLNFFVERAVYFALKQLWNVMKHTVCY</sequence>
<evidence type="ECO:0008006" key="3">
    <source>
        <dbReference type="Google" id="ProtNLM"/>
    </source>
</evidence>
<proteinExistence type="predicted"/>
<evidence type="ECO:0000256" key="1">
    <source>
        <dbReference type="SAM" id="SignalP"/>
    </source>
</evidence>
<dbReference type="AlphaFoldDB" id="A0A0A9W9B0"/>
<feature type="chain" id="PRO_5002051999" description="Secreted protein" evidence="1">
    <location>
        <begin position="20"/>
        <end position="249"/>
    </location>
</feature>